<keyword evidence="9" id="KW-1185">Reference proteome</keyword>
<dbReference type="GO" id="GO:0005615">
    <property type="term" value="C:extracellular space"/>
    <property type="evidence" value="ECO:0007669"/>
    <property type="project" value="TreeGrafter"/>
</dbReference>
<dbReference type="AlphaFoldDB" id="A0A3Q3VXW6"/>
<dbReference type="Ensembl" id="ENSMMOT00000008195.1">
    <property type="protein sequence ID" value="ENSMMOP00000008046.1"/>
    <property type="gene ID" value="ENSMMOG00000006244.1"/>
</dbReference>
<accession>A0A3Q3VXW6</accession>
<proteinExistence type="predicted"/>
<evidence type="ECO:0000256" key="4">
    <source>
        <dbReference type="ARBA" id="ARBA00022729"/>
    </source>
</evidence>
<evidence type="ECO:0000313" key="8">
    <source>
        <dbReference type="Ensembl" id="ENSMMOP00000008046.1"/>
    </source>
</evidence>
<feature type="region of interest" description="Disordered" evidence="6">
    <location>
        <begin position="78"/>
        <end position="109"/>
    </location>
</feature>
<evidence type="ECO:0000256" key="5">
    <source>
        <dbReference type="ARBA" id="ARBA00023157"/>
    </source>
</evidence>
<evidence type="ECO:0000256" key="2">
    <source>
        <dbReference type="ARBA" id="ARBA00022525"/>
    </source>
</evidence>
<evidence type="ECO:0000256" key="3">
    <source>
        <dbReference type="ARBA" id="ARBA00022685"/>
    </source>
</evidence>
<comment type="subcellular location">
    <subcellularLocation>
        <location evidence="1">Secreted</location>
    </subcellularLocation>
</comment>
<keyword evidence="2" id="KW-0964">Secreted</keyword>
<keyword evidence="5" id="KW-1015">Disulfide bond</keyword>
<evidence type="ECO:0000256" key="6">
    <source>
        <dbReference type="SAM" id="MobiDB-lite"/>
    </source>
</evidence>
<evidence type="ECO:0008006" key="10">
    <source>
        <dbReference type="Google" id="ProtNLM"/>
    </source>
</evidence>
<reference evidence="8" key="1">
    <citation type="submission" date="2025-08" db="UniProtKB">
        <authorList>
            <consortium name="Ensembl"/>
        </authorList>
    </citation>
    <scope>IDENTIFICATION</scope>
</reference>
<dbReference type="PANTHER" id="PTHR10423">
    <property type="entry name" value="INSULIN-LIKE 3"/>
    <property type="match status" value="1"/>
</dbReference>
<keyword evidence="4 7" id="KW-0732">Signal</keyword>
<dbReference type="GO" id="GO:0007193">
    <property type="term" value="P:adenylate cyclase-inhibiting G protein-coupled receptor signaling pathway"/>
    <property type="evidence" value="ECO:0007669"/>
    <property type="project" value="TreeGrafter"/>
</dbReference>
<dbReference type="GO" id="GO:0001664">
    <property type="term" value="F:G protein-coupled receptor binding"/>
    <property type="evidence" value="ECO:0007669"/>
    <property type="project" value="TreeGrafter"/>
</dbReference>
<reference evidence="8" key="2">
    <citation type="submission" date="2025-09" db="UniProtKB">
        <authorList>
            <consortium name="Ensembl"/>
        </authorList>
    </citation>
    <scope>IDENTIFICATION</scope>
</reference>
<evidence type="ECO:0000256" key="7">
    <source>
        <dbReference type="SAM" id="SignalP"/>
    </source>
</evidence>
<dbReference type="STRING" id="94237.ENSMMOP00000008046"/>
<protein>
    <recommendedName>
        <fullName evidence="10">Insulin-like domain-containing protein</fullName>
    </recommendedName>
</protein>
<feature type="signal peptide" evidence="7">
    <location>
        <begin position="1"/>
        <end position="23"/>
    </location>
</feature>
<dbReference type="Proteomes" id="UP000261620">
    <property type="component" value="Unplaced"/>
</dbReference>
<evidence type="ECO:0000313" key="9">
    <source>
        <dbReference type="Proteomes" id="UP000261620"/>
    </source>
</evidence>
<name>A0A3Q3VXW6_MOLML</name>
<sequence length="134" mass="14677">MSAAKCSVCLMVVLVAAECAARAQERIKMCGRELILLAVSSCGNSHLRRSVPDADLSQHRHASHYLFSGLLSSEMSLKYVSPPSSGDQDASTEERQATEALRVTPESEGEKDVFSLAPYWHPKGCSMKEQIQFC</sequence>
<organism evidence="8 9">
    <name type="scientific">Mola mola</name>
    <name type="common">Ocean sunfish</name>
    <name type="synonym">Tetraodon mola</name>
    <dbReference type="NCBI Taxonomy" id="94237"/>
    <lineage>
        <taxon>Eukaryota</taxon>
        <taxon>Metazoa</taxon>
        <taxon>Chordata</taxon>
        <taxon>Craniata</taxon>
        <taxon>Vertebrata</taxon>
        <taxon>Euteleostomi</taxon>
        <taxon>Actinopterygii</taxon>
        <taxon>Neopterygii</taxon>
        <taxon>Teleostei</taxon>
        <taxon>Neoteleostei</taxon>
        <taxon>Acanthomorphata</taxon>
        <taxon>Eupercaria</taxon>
        <taxon>Tetraodontiformes</taxon>
        <taxon>Molidae</taxon>
        <taxon>Mola</taxon>
    </lineage>
</organism>
<dbReference type="InterPro" id="IPR043387">
    <property type="entry name" value="INSL3/INSL4"/>
</dbReference>
<dbReference type="OMA" id="QERIKMC"/>
<dbReference type="PANTHER" id="PTHR10423:SF3">
    <property type="entry name" value="INSULIN-LIKE 3"/>
    <property type="match status" value="1"/>
</dbReference>
<feature type="chain" id="PRO_5018719209" description="Insulin-like domain-containing protein" evidence="7">
    <location>
        <begin position="24"/>
        <end position="134"/>
    </location>
</feature>
<evidence type="ECO:0000256" key="1">
    <source>
        <dbReference type="ARBA" id="ARBA00004613"/>
    </source>
</evidence>
<keyword evidence="3" id="KW-0165">Cleavage on pair of basic residues</keyword>